<feature type="transmembrane region" description="Helical" evidence="13">
    <location>
        <begin position="97"/>
        <end position="122"/>
    </location>
</feature>
<feature type="transmembrane region" description="Helical" evidence="13">
    <location>
        <begin position="317"/>
        <end position="335"/>
    </location>
</feature>
<gene>
    <name evidence="14" type="ORF">H9704_07425</name>
</gene>
<organism evidence="14 15">
    <name type="scientific">Candidatus Enterocloster excrementipullorum</name>
    <dbReference type="NCBI Taxonomy" id="2838559"/>
    <lineage>
        <taxon>Bacteria</taxon>
        <taxon>Bacillati</taxon>
        <taxon>Bacillota</taxon>
        <taxon>Clostridia</taxon>
        <taxon>Lachnospirales</taxon>
        <taxon>Lachnospiraceae</taxon>
        <taxon>Enterocloster</taxon>
    </lineage>
</organism>
<dbReference type="Proteomes" id="UP000823910">
    <property type="component" value="Unassembled WGS sequence"/>
</dbReference>
<keyword evidence="11 13" id="KW-0472">Membrane</keyword>
<evidence type="ECO:0000313" key="14">
    <source>
        <dbReference type="EMBL" id="HJC05968.1"/>
    </source>
</evidence>
<feature type="transmembrane region" description="Helical" evidence="13">
    <location>
        <begin position="134"/>
        <end position="156"/>
    </location>
</feature>
<feature type="transmembrane region" description="Helical" evidence="13">
    <location>
        <begin position="355"/>
        <end position="375"/>
    </location>
</feature>
<dbReference type="GO" id="GO:0006811">
    <property type="term" value="P:monoatomic ion transport"/>
    <property type="evidence" value="ECO:0007669"/>
    <property type="project" value="UniProtKB-KW"/>
</dbReference>
<dbReference type="PIRSF" id="PIRSF006603">
    <property type="entry name" value="DinF"/>
    <property type="match status" value="1"/>
</dbReference>
<evidence type="ECO:0000313" key="15">
    <source>
        <dbReference type="Proteomes" id="UP000823910"/>
    </source>
</evidence>
<dbReference type="PANTHER" id="PTHR43298:SF2">
    <property type="entry name" value="FMN_FAD EXPORTER YEEO-RELATED"/>
    <property type="match status" value="1"/>
</dbReference>
<dbReference type="NCBIfam" id="TIGR00797">
    <property type="entry name" value="matE"/>
    <property type="match status" value="1"/>
</dbReference>
<evidence type="ECO:0000256" key="3">
    <source>
        <dbReference type="ARBA" id="ARBA00010199"/>
    </source>
</evidence>
<feature type="transmembrane region" description="Helical" evidence="13">
    <location>
        <begin position="195"/>
        <end position="214"/>
    </location>
</feature>
<feature type="transmembrane region" description="Helical" evidence="13">
    <location>
        <begin position="387"/>
        <end position="406"/>
    </location>
</feature>
<dbReference type="CDD" id="cd13138">
    <property type="entry name" value="MATE_yoeA_like"/>
    <property type="match status" value="1"/>
</dbReference>
<feature type="transmembrane region" description="Helical" evidence="13">
    <location>
        <begin position="15"/>
        <end position="35"/>
    </location>
</feature>
<keyword evidence="10" id="KW-0406">Ion transport</keyword>
<protein>
    <recommendedName>
        <fullName evidence="4">Probable multidrug resistance protein NorM</fullName>
    </recommendedName>
    <alternativeName>
        <fullName evidence="12">Multidrug-efflux transporter</fullName>
    </alternativeName>
</protein>
<name>A0A9D2N0T7_9FIRM</name>
<evidence type="ECO:0000256" key="11">
    <source>
        <dbReference type="ARBA" id="ARBA00023136"/>
    </source>
</evidence>
<evidence type="ECO:0000256" key="4">
    <source>
        <dbReference type="ARBA" id="ARBA00020268"/>
    </source>
</evidence>
<comment type="similarity">
    <text evidence="3">Belongs to the multi antimicrobial extrusion (MATE) (TC 2.A.66.1) family.</text>
</comment>
<comment type="function">
    <text evidence="1">Multidrug efflux pump.</text>
</comment>
<feature type="transmembrane region" description="Helical" evidence="13">
    <location>
        <begin position="412"/>
        <end position="436"/>
    </location>
</feature>
<sequence>MAAVNMTEGKIGRHLIGYSVPLILGNLFQLTYNAVDSIIAGRFIGKEALAAEGTASPVMNIVILGISGICMGASVLMSEFYGAGEREKLKREMSTTVIFGFWFSLAVAALGMLCAKPLLAALQVPQELLNIASVYLSIIFLGAPFTYFYNAVSAALKSVGDSKTPLKFLAFSSVLNGVLDLIFIGGLGFGIVCSAVTTVIAEAASALLCILYVYRKIPMLQLRRGEFAIDGGLLKKTLSYGSITALQQSCQPIGKLLIQGAVNPLGVDMIAAFNAVNRIDDYAFTPEQSISHGITTFVAQNRGAGKRERIRAGFRRGLFLEFCYWVCICLTVTFLRRPLMGLFVTEGNEGIVELGSGYLAMMAIFYIFPAFTNGMQGFFRGMGNMSITLLGTFIQTSLRVIFVYLLTPRIGLPGVACACAIGWSFMLLVEIPYYFWFMKKEKRGTL</sequence>
<dbReference type="GO" id="GO:0005886">
    <property type="term" value="C:plasma membrane"/>
    <property type="evidence" value="ECO:0007669"/>
    <property type="project" value="UniProtKB-SubCell"/>
</dbReference>
<evidence type="ECO:0000256" key="10">
    <source>
        <dbReference type="ARBA" id="ARBA00023065"/>
    </source>
</evidence>
<accession>A0A9D2N0T7</accession>
<dbReference type="Pfam" id="PF01554">
    <property type="entry name" value="MatE"/>
    <property type="match status" value="2"/>
</dbReference>
<dbReference type="PANTHER" id="PTHR43298">
    <property type="entry name" value="MULTIDRUG RESISTANCE PROTEIN NORM-RELATED"/>
    <property type="match status" value="1"/>
</dbReference>
<dbReference type="EMBL" id="DWWT01000030">
    <property type="protein sequence ID" value="HJC05968.1"/>
    <property type="molecule type" value="Genomic_DNA"/>
</dbReference>
<evidence type="ECO:0000256" key="7">
    <source>
        <dbReference type="ARBA" id="ARBA00022475"/>
    </source>
</evidence>
<evidence type="ECO:0000256" key="13">
    <source>
        <dbReference type="SAM" id="Phobius"/>
    </source>
</evidence>
<evidence type="ECO:0000256" key="12">
    <source>
        <dbReference type="ARBA" id="ARBA00031636"/>
    </source>
</evidence>
<dbReference type="AlphaFoldDB" id="A0A9D2N0T7"/>
<evidence type="ECO:0000256" key="6">
    <source>
        <dbReference type="ARBA" id="ARBA00022449"/>
    </source>
</evidence>
<dbReference type="GO" id="GO:0015297">
    <property type="term" value="F:antiporter activity"/>
    <property type="evidence" value="ECO:0007669"/>
    <property type="project" value="UniProtKB-KW"/>
</dbReference>
<keyword evidence="5" id="KW-0813">Transport</keyword>
<proteinExistence type="inferred from homology"/>
<evidence type="ECO:0000256" key="8">
    <source>
        <dbReference type="ARBA" id="ARBA00022692"/>
    </source>
</evidence>
<keyword evidence="7" id="KW-1003">Cell membrane</keyword>
<dbReference type="GO" id="GO:0042910">
    <property type="term" value="F:xenobiotic transmembrane transporter activity"/>
    <property type="evidence" value="ECO:0007669"/>
    <property type="project" value="InterPro"/>
</dbReference>
<comment type="caution">
    <text evidence="14">The sequence shown here is derived from an EMBL/GenBank/DDBJ whole genome shotgun (WGS) entry which is preliminary data.</text>
</comment>
<keyword evidence="9 13" id="KW-1133">Transmembrane helix</keyword>
<evidence type="ECO:0000256" key="2">
    <source>
        <dbReference type="ARBA" id="ARBA00004651"/>
    </source>
</evidence>
<dbReference type="InterPro" id="IPR050222">
    <property type="entry name" value="MATE_MdtK"/>
</dbReference>
<evidence type="ECO:0000256" key="5">
    <source>
        <dbReference type="ARBA" id="ARBA00022448"/>
    </source>
</evidence>
<reference evidence="14" key="2">
    <citation type="submission" date="2021-04" db="EMBL/GenBank/DDBJ databases">
        <authorList>
            <person name="Gilroy R."/>
        </authorList>
    </citation>
    <scope>NUCLEOTIDE SEQUENCE</scope>
    <source>
        <strain evidence="14">CHK180-15479</strain>
    </source>
</reference>
<feature type="transmembrane region" description="Helical" evidence="13">
    <location>
        <begin position="168"/>
        <end position="189"/>
    </location>
</feature>
<reference evidence="14" key="1">
    <citation type="journal article" date="2021" name="PeerJ">
        <title>Extensive microbial diversity within the chicken gut microbiome revealed by metagenomics and culture.</title>
        <authorList>
            <person name="Gilroy R."/>
            <person name="Ravi A."/>
            <person name="Getino M."/>
            <person name="Pursley I."/>
            <person name="Horton D.L."/>
            <person name="Alikhan N.F."/>
            <person name="Baker D."/>
            <person name="Gharbi K."/>
            <person name="Hall N."/>
            <person name="Watson M."/>
            <person name="Adriaenssens E.M."/>
            <person name="Foster-Nyarko E."/>
            <person name="Jarju S."/>
            <person name="Secka A."/>
            <person name="Antonio M."/>
            <person name="Oren A."/>
            <person name="Chaudhuri R.R."/>
            <person name="La Ragione R."/>
            <person name="Hildebrand F."/>
            <person name="Pallen M.J."/>
        </authorList>
    </citation>
    <scope>NUCLEOTIDE SEQUENCE</scope>
    <source>
        <strain evidence="14">CHK180-15479</strain>
    </source>
</reference>
<dbReference type="InterPro" id="IPR048279">
    <property type="entry name" value="MdtK-like"/>
</dbReference>
<comment type="subcellular location">
    <subcellularLocation>
        <location evidence="2">Cell membrane</location>
        <topology evidence="2">Multi-pass membrane protein</topology>
    </subcellularLocation>
</comment>
<dbReference type="InterPro" id="IPR002528">
    <property type="entry name" value="MATE_fam"/>
</dbReference>
<feature type="transmembrane region" description="Helical" evidence="13">
    <location>
        <begin position="55"/>
        <end position="76"/>
    </location>
</feature>
<keyword evidence="8 13" id="KW-0812">Transmembrane</keyword>
<evidence type="ECO:0000256" key="1">
    <source>
        <dbReference type="ARBA" id="ARBA00003408"/>
    </source>
</evidence>
<keyword evidence="6" id="KW-0050">Antiport</keyword>
<evidence type="ECO:0000256" key="9">
    <source>
        <dbReference type="ARBA" id="ARBA00022989"/>
    </source>
</evidence>